<accession>A0A5C5ZBN6</accession>
<keyword evidence="2" id="KW-1185">Reference proteome</keyword>
<sequence length="44" mass="5428">MTTFSQQRRSPLGLFTDKPTARLYDHMVEVLRVRQYDPYQYQYQ</sequence>
<name>A0A5C5ZBN6_9BACT</name>
<evidence type="ECO:0000313" key="1">
    <source>
        <dbReference type="EMBL" id="TWT84580.1"/>
    </source>
</evidence>
<dbReference type="AlphaFoldDB" id="A0A5C5ZBN6"/>
<evidence type="ECO:0000313" key="2">
    <source>
        <dbReference type="Proteomes" id="UP000315010"/>
    </source>
</evidence>
<dbReference type="Proteomes" id="UP000315010">
    <property type="component" value="Unassembled WGS sequence"/>
</dbReference>
<gene>
    <name evidence="1" type="ORF">CA13_60600</name>
</gene>
<dbReference type="RefSeq" id="WP_419194935.1">
    <property type="nucleotide sequence ID" value="NZ_SJPJ01000001.1"/>
</dbReference>
<protein>
    <submittedName>
        <fullName evidence="1">Uncharacterized protein</fullName>
    </submittedName>
</protein>
<proteinExistence type="predicted"/>
<organism evidence="1 2">
    <name type="scientific">Novipirellula herctigrandis</name>
    <dbReference type="NCBI Taxonomy" id="2527986"/>
    <lineage>
        <taxon>Bacteria</taxon>
        <taxon>Pseudomonadati</taxon>
        <taxon>Planctomycetota</taxon>
        <taxon>Planctomycetia</taxon>
        <taxon>Pirellulales</taxon>
        <taxon>Pirellulaceae</taxon>
        <taxon>Novipirellula</taxon>
    </lineage>
</organism>
<comment type="caution">
    <text evidence="1">The sequence shown here is derived from an EMBL/GenBank/DDBJ whole genome shotgun (WGS) entry which is preliminary data.</text>
</comment>
<dbReference type="EMBL" id="SJPJ01000001">
    <property type="protein sequence ID" value="TWT84580.1"/>
    <property type="molecule type" value="Genomic_DNA"/>
</dbReference>
<reference evidence="1 2" key="1">
    <citation type="submission" date="2019-02" db="EMBL/GenBank/DDBJ databases">
        <title>Deep-cultivation of Planctomycetes and their phenomic and genomic characterization uncovers novel biology.</title>
        <authorList>
            <person name="Wiegand S."/>
            <person name="Jogler M."/>
            <person name="Boedeker C."/>
            <person name="Pinto D."/>
            <person name="Vollmers J."/>
            <person name="Rivas-Marin E."/>
            <person name="Kohn T."/>
            <person name="Peeters S.H."/>
            <person name="Heuer A."/>
            <person name="Rast P."/>
            <person name="Oberbeckmann S."/>
            <person name="Bunk B."/>
            <person name="Jeske O."/>
            <person name="Meyerdierks A."/>
            <person name="Storesund J.E."/>
            <person name="Kallscheuer N."/>
            <person name="Luecker S."/>
            <person name="Lage O.M."/>
            <person name="Pohl T."/>
            <person name="Merkel B.J."/>
            <person name="Hornburger P."/>
            <person name="Mueller R.-W."/>
            <person name="Bruemmer F."/>
            <person name="Labrenz M."/>
            <person name="Spormann A.M."/>
            <person name="Op Den Camp H."/>
            <person name="Overmann J."/>
            <person name="Amann R."/>
            <person name="Jetten M.S.M."/>
            <person name="Mascher T."/>
            <person name="Medema M.H."/>
            <person name="Devos D.P."/>
            <person name="Kaster A.-K."/>
            <person name="Ovreas L."/>
            <person name="Rohde M."/>
            <person name="Galperin M.Y."/>
            <person name="Jogler C."/>
        </authorList>
    </citation>
    <scope>NUCLEOTIDE SEQUENCE [LARGE SCALE GENOMIC DNA]</scope>
    <source>
        <strain evidence="1 2">CA13</strain>
    </source>
</reference>